<accession>A0ACB8A1E9</accession>
<dbReference type="Proteomes" id="UP000790377">
    <property type="component" value="Unassembled WGS sequence"/>
</dbReference>
<reference evidence="1" key="1">
    <citation type="journal article" date="2021" name="New Phytol.">
        <title>Evolutionary innovations through gain and loss of genes in the ectomycorrhizal Boletales.</title>
        <authorList>
            <person name="Wu G."/>
            <person name="Miyauchi S."/>
            <person name="Morin E."/>
            <person name="Kuo A."/>
            <person name="Drula E."/>
            <person name="Varga T."/>
            <person name="Kohler A."/>
            <person name="Feng B."/>
            <person name="Cao Y."/>
            <person name="Lipzen A."/>
            <person name="Daum C."/>
            <person name="Hundley H."/>
            <person name="Pangilinan J."/>
            <person name="Johnson J."/>
            <person name="Barry K."/>
            <person name="LaButti K."/>
            <person name="Ng V."/>
            <person name="Ahrendt S."/>
            <person name="Min B."/>
            <person name="Choi I.G."/>
            <person name="Park H."/>
            <person name="Plett J.M."/>
            <person name="Magnuson J."/>
            <person name="Spatafora J.W."/>
            <person name="Nagy L.G."/>
            <person name="Henrissat B."/>
            <person name="Grigoriev I.V."/>
            <person name="Yang Z.L."/>
            <person name="Xu J."/>
            <person name="Martin F.M."/>
        </authorList>
    </citation>
    <scope>NUCLEOTIDE SEQUENCE</scope>
    <source>
        <strain evidence="1">ATCC 28755</strain>
    </source>
</reference>
<comment type="caution">
    <text evidence="1">The sequence shown here is derived from an EMBL/GenBank/DDBJ whole genome shotgun (WGS) entry which is preliminary data.</text>
</comment>
<name>A0ACB8A1E9_9AGAM</name>
<evidence type="ECO:0000313" key="2">
    <source>
        <dbReference type="Proteomes" id="UP000790377"/>
    </source>
</evidence>
<evidence type="ECO:0000313" key="1">
    <source>
        <dbReference type="EMBL" id="KAH7906956.1"/>
    </source>
</evidence>
<protein>
    <submittedName>
        <fullName evidence="1">Cyclin-domain-containing protein</fullName>
    </submittedName>
</protein>
<dbReference type="EMBL" id="MU267955">
    <property type="protein sequence ID" value="KAH7906956.1"/>
    <property type="molecule type" value="Genomic_DNA"/>
</dbReference>
<keyword evidence="2" id="KW-1185">Reference proteome</keyword>
<organism evidence="1 2">
    <name type="scientific">Hygrophoropsis aurantiaca</name>
    <dbReference type="NCBI Taxonomy" id="72124"/>
    <lineage>
        <taxon>Eukaryota</taxon>
        <taxon>Fungi</taxon>
        <taxon>Dikarya</taxon>
        <taxon>Basidiomycota</taxon>
        <taxon>Agaricomycotina</taxon>
        <taxon>Agaricomycetes</taxon>
        <taxon>Agaricomycetidae</taxon>
        <taxon>Boletales</taxon>
        <taxon>Coniophorineae</taxon>
        <taxon>Hygrophoropsidaceae</taxon>
        <taxon>Hygrophoropsis</taxon>
    </lineage>
</organism>
<gene>
    <name evidence="1" type="ORF">BJ138DRAFT_1070974</name>
</gene>
<sequence>MALYTPQSLPRTPSSCNMGTSLPSLPSELLATWSSWRPSRQTGQTGLMTPPMSSLPKFTSDRQVTSLPPIAHFDRQLSTMQTITPPRSQDASTSSRSIPQQDPVMHASPERYNEDPYVDQPLQHKPSMPPDAPHLVDWFDFSLKRSAHFIAEKTCEMICYLWFSTSLSSTARRLVASSQQTPSPPYSPEIPAASSALQFAASPTFVQFMQKLLETTQVSQSVIVLSLHYIFRLKERNRFTAGLPGSEFRIAVAALMMANKFLDDNTYTNKTWSEVSGIDLSEINRMEREFLVGIDFGLYVDSSTYESWLNLLKGLVMAKERESRQWRTKGRPRASRPTHPTTSGPATRTYRYRCHSTSHRARSTSPVQSTAHPRVFSSSVNMPVPHPYYSPTPNPGAKRSAADAFSPTSASFHVLPPLKRPTGMTLQIPETGFASGSSSGSPLESLQSFAKMSLSSSSPHSSRTSQSIPTPMSTSDNRPQTLVAAYRVQGPVNVPQNLYYYSLAGSSTGSETEQERVRGKARLRCYQPPPVQASYPPPPPYMPMDVQSASVSPHEIHMNIRQVPLPHIQDAVWSRKFMCTAPAYSPSGDNSLQLPPLRENIVPSAPFANAGPPGVQFYTSNQRGSPVYPYNWSYGR</sequence>
<proteinExistence type="predicted"/>